<evidence type="ECO:0000256" key="1">
    <source>
        <dbReference type="ARBA" id="ARBA00009716"/>
    </source>
</evidence>
<keyword evidence="2 6" id="KW-0175">Coiled coil</keyword>
<evidence type="ECO:0000256" key="2">
    <source>
        <dbReference type="ARBA" id="ARBA00023054"/>
    </source>
</evidence>
<evidence type="ECO:0000256" key="6">
    <source>
        <dbReference type="SAM" id="Coils"/>
    </source>
</evidence>
<dbReference type="EMBL" id="SDMP01000003">
    <property type="protein sequence ID" value="RYR67100.1"/>
    <property type="molecule type" value="Genomic_DNA"/>
</dbReference>
<dbReference type="GO" id="GO:0005652">
    <property type="term" value="C:nuclear lamina"/>
    <property type="evidence" value="ECO:0007669"/>
    <property type="project" value="UniProtKB-SubCell"/>
</dbReference>
<dbReference type="InterPro" id="IPR002932">
    <property type="entry name" value="Glu_synthdom"/>
</dbReference>
<comment type="subcellular location">
    <subcellularLocation>
        <location evidence="4">Nucleus lamina</location>
    </subcellularLocation>
</comment>
<dbReference type="Pfam" id="PF01645">
    <property type="entry name" value="Glu_synthase"/>
    <property type="match status" value="1"/>
</dbReference>
<dbReference type="Gene3D" id="3.20.20.70">
    <property type="entry name" value="Aldolase class I"/>
    <property type="match status" value="1"/>
</dbReference>
<proteinExistence type="inferred from homology"/>
<organism evidence="8 9">
    <name type="scientific">Arachis hypogaea</name>
    <name type="common">Peanut</name>
    <dbReference type="NCBI Taxonomy" id="3818"/>
    <lineage>
        <taxon>Eukaryota</taxon>
        <taxon>Viridiplantae</taxon>
        <taxon>Streptophyta</taxon>
        <taxon>Embryophyta</taxon>
        <taxon>Tracheophyta</taxon>
        <taxon>Spermatophyta</taxon>
        <taxon>Magnoliopsida</taxon>
        <taxon>eudicotyledons</taxon>
        <taxon>Gunneridae</taxon>
        <taxon>Pentapetalae</taxon>
        <taxon>rosids</taxon>
        <taxon>fabids</taxon>
        <taxon>Fabales</taxon>
        <taxon>Fabaceae</taxon>
        <taxon>Papilionoideae</taxon>
        <taxon>50 kb inversion clade</taxon>
        <taxon>dalbergioids sensu lato</taxon>
        <taxon>Dalbergieae</taxon>
        <taxon>Pterocarpus clade</taxon>
        <taxon>Arachis</taxon>
    </lineage>
</organism>
<keyword evidence="9" id="KW-1185">Reference proteome</keyword>
<evidence type="ECO:0000259" key="7">
    <source>
        <dbReference type="Pfam" id="PF01645"/>
    </source>
</evidence>
<name>A0A445DVA0_ARAHY</name>
<dbReference type="STRING" id="3818.A0A445DVA0"/>
<evidence type="ECO:0000313" key="8">
    <source>
        <dbReference type="EMBL" id="RYR67100.1"/>
    </source>
</evidence>
<comment type="similarity">
    <text evidence="5">Belongs to the CRWN family.</text>
</comment>
<keyword evidence="3" id="KW-0539">Nucleus</keyword>
<dbReference type="PANTHER" id="PTHR31908">
    <property type="entry name" value="PROTEIN CROWDED NUCLEI 4"/>
    <property type="match status" value="1"/>
</dbReference>
<evidence type="ECO:0000256" key="3">
    <source>
        <dbReference type="ARBA" id="ARBA00023242"/>
    </source>
</evidence>
<reference evidence="8 9" key="1">
    <citation type="submission" date="2019-01" db="EMBL/GenBank/DDBJ databases">
        <title>Sequencing of cultivated peanut Arachis hypogaea provides insights into genome evolution and oil improvement.</title>
        <authorList>
            <person name="Chen X."/>
        </authorList>
    </citation>
    <scope>NUCLEOTIDE SEQUENCE [LARGE SCALE GENOMIC DNA]</scope>
    <source>
        <strain evidence="9">cv. Fuhuasheng</strain>
        <tissue evidence="8">Leaves</tissue>
    </source>
</reference>
<feature type="coiled-coil region" evidence="6">
    <location>
        <begin position="309"/>
        <end position="403"/>
    </location>
</feature>
<dbReference type="GO" id="GO:0006537">
    <property type="term" value="P:glutamate biosynthetic process"/>
    <property type="evidence" value="ECO:0007669"/>
    <property type="project" value="InterPro"/>
</dbReference>
<dbReference type="PANTHER" id="PTHR31908:SF2">
    <property type="entry name" value="PROTEIN CROWDED NUCLEI 4"/>
    <property type="match status" value="1"/>
</dbReference>
<comment type="similarity">
    <text evidence="1">Belongs to the glutamate synthase family.</text>
</comment>
<dbReference type="InterPro" id="IPR013785">
    <property type="entry name" value="Aldolase_TIM"/>
</dbReference>
<sequence length="407" mass="46402">MHNPINNFSANFCRVAYSCLKLHFSALKKLHVMFYILIIGQSAFSVYQQHLANRPVNVFRDLLEFKSDRAPIPVGKVEHASAIVHRFCTGGISFGAISRETHEAITIAMNRLGGKSNSGEGGYVFTRGGFVELSKKLSLPLGSTLDKYEGLVFSVGGNGRSYVLILEAGPLADPSQSKLYFARISTKVGFCRLILSKPRIFCLSQYGTFVWCSQKFTSFLHTRSLTDTTSSMSFKKHYDASRDSIAFATPSCSSIELPQVAGPSWAPFASWITERKFRDVEAQEDNLRRQIITFKSDCDEKDKEIILERQSLSERQKILQQEHERLLQSQTLLNEREDHLFNHLQRELEDTKKEFEKEREALHDEKTNLKLMDATLRQREEVLAKQETELNTQEQELVEFQGKLASR</sequence>
<dbReference type="SUPFAM" id="SSF51395">
    <property type="entry name" value="FMN-linked oxidoreductases"/>
    <property type="match status" value="1"/>
</dbReference>
<dbReference type="AlphaFoldDB" id="A0A445DVA0"/>
<feature type="domain" description="Glutamate synthase" evidence="7">
    <location>
        <begin position="43"/>
        <end position="123"/>
    </location>
</feature>
<dbReference type="GO" id="GO:0006997">
    <property type="term" value="P:nucleus organization"/>
    <property type="evidence" value="ECO:0007669"/>
    <property type="project" value="InterPro"/>
</dbReference>
<evidence type="ECO:0000256" key="5">
    <source>
        <dbReference type="ARBA" id="ARBA00024208"/>
    </source>
</evidence>
<evidence type="ECO:0000256" key="4">
    <source>
        <dbReference type="ARBA" id="ARBA00024186"/>
    </source>
</evidence>
<comment type="caution">
    <text evidence="8">The sequence shown here is derived from an EMBL/GenBank/DDBJ whole genome shotgun (WGS) entry which is preliminary data.</text>
</comment>
<gene>
    <name evidence="8" type="ORF">Ahy_A03g013355</name>
</gene>
<dbReference type="GO" id="GO:0015930">
    <property type="term" value="F:glutamate synthase activity"/>
    <property type="evidence" value="ECO:0007669"/>
    <property type="project" value="InterPro"/>
</dbReference>
<protein>
    <recommendedName>
        <fullName evidence="7">Glutamate synthase domain-containing protein</fullName>
    </recommendedName>
</protein>
<accession>A0A445DVA0</accession>
<dbReference type="InterPro" id="IPR040418">
    <property type="entry name" value="CRWN"/>
</dbReference>
<dbReference type="Proteomes" id="UP000289738">
    <property type="component" value="Chromosome A03"/>
</dbReference>
<evidence type="ECO:0000313" key="9">
    <source>
        <dbReference type="Proteomes" id="UP000289738"/>
    </source>
</evidence>